<dbReference type="PANTHER" id="PTHR22726">
    <property type="entry name" value="METALLOENDOPEPTIDASE OMA1"/>
    <property type="match status" value="1"/>
</dbReference>
<feature type="compositionally biased region" description="Basic and acidic residues" evidence="7">
    <location>
        <begin position="176"/>
        <end position="193"/>
    </location>
</feature>
<feature type="region of interest" description="Disordered" evidence="7">
    <location>
        <begin position="176"/>
        <end position="209"/>
    </location>
</feature>
<evidence type="ECO:0000256" key="6">
    <source>
        <dbReference type="RuleBase" id="RU003983"/>
    </source>
</evidence>
<evidence type="ECO:0000256" key="5">
    <source>
        <dbReference type="ARBA" id="ARBA00023049"/>
    </source>
</evidence>
<evidence type="ECO:0000259" key="9">
    <source>
        <dbReference type="Pfam" id="PF01435"/>
    </source>
</evidence>
<dbReference type="GO" id="GO:0016020">
    <property type="term" value="C:membrane"/>
    <property type="evidence" value="ECO:0007669"/>
    <property type="project" value="TreeGrafter"/>
</dbReference>
<dbReference type="GO" id="GO:0046872">
    <property type="term" value="F:metal ion binding"/>
    <property type="evidence" value="ECO:0007669"/>
    <property type="project" value="UniProtKB-KW"/>
</dbReference>
<keyword evidence="3 6" id="KW-0378">Hydrolase</keyword>
<dbReference type="OrthoDB" id="7464992at2759"/>
<evidence type="ECO:0000313" key="11">
    <source>
        <dbReference type="Proteomes" id="UP000623129"/>
    </source>
</evidence>
<keyword evidence="5 6" id="KW-0482">Metalloprotease</keyword>
<protein>
    <submittedName>
        <fullName evidence="10">Mitochondrial metalloendopeptidase OMA1</fullName>
    </submittedName>
</protein>
<comment type="similarity">
    <text evidence="6">Belongs to the peptidase M48 family.</text>
</comment>
<evidence type="ECO:0000313" key="10">
    <source>
        <dbReference type="EMBL" id="KAF3331553.1"/>
    </source>
</evidence>
<evidence type="ECO:0000256" key="8">
    <source>
        <dbReference type="SAM" id="Phobius"/>
    </source>
</evidence>
<keyword evidence="11" id="KW-1185">Reference proteome</keyword>
<keyword evidence="2" id="KW-0479">Metal-binding</keyword>
<dbReference type="Proteomes" id="UP000623129">
    <property type="component" value="Unassembled WGS sequence"/>
</dbReference>
<keyword evidence="8" id="KW-1133">Transmembrane helix</keyword>
<sequence>MNFFNRARSPLSSLLSRRAKAAASSSLRSLPKTPIPLRSPPIPPSFNYNRAYSFYISRPQTELYQFRRRSGPRWYQDPRKLVIAVVVSGGAIVVIYFGNLETVPYTKRTHLVLLPSSTERKLGESEFKQIKESVKGKILPPLHPDSVRIRLISNQIIKALQHGLKRDELKWSDTEYSSEHVMNEPSSESKDETASQLHSSVKKEVDLNEGFKPEENLDDKWVQESRKAGKGHGNEVATKHLERLNWEVIVVRDGMVNAFCLPGGKIVVFTGLIDNFKTDPEIATVIGHEVGHAIARHSAEMITRNLWFTALQLIVLQFIYMPDLIGALSNFLLHLPFSRRMEIEADHIGIMLLAAAGYDPRIAPKVYEKLGKITGDSTLNNYLSTHPSSKKRAELLSQAQVMDEAMDLYRDAVTGSRTEGFL</sequence>
<comment type="cofactor">
    <cofactor evidence="6">
        <name>Zn(2+)</name>
        <dbReference type="ChEBI" id="CHEBI:29105"/>
    </cofactor>
    <text evidence="6">Binds 1 zinc ion per subunit.</text>
</comment>
<dbReference type="EMBL" id="SWLB01000012">
    <property type="protein sequence ID" value="KAF3331553.1"/>
    <property type="molecule type" value="Genomic_DNA"/>
</dbReference>
<accession>A0A833R9H2</accession>
<evidence type="ECO:0000256" key="1">
    <source>
        <dbReference type="ARBA" id="ARBA00022670"/>
    </source>
</evidence>
<gene>
    <name evidence="10" type="ORF">FCM35_KLT02959</name>
</gene>
<evidence type="ECO:0000256" key="2">
    <source>
        <dbReference type="ARBA" id="ARBA00022723"/>
    </source>
</evidence>
<feature type="domain" description="Peptidase M48" evidence="9">
    <location>
        <begin position="241"/>
        <end position="398"/>
    </location>
</feature>
<feature type="transmembrane region" description="Helical" evidence="8">
    <location>
        <begin position="81"/>
        <end position="98"/>
    </location>
</feature>
<dbReference type="InterPro" id="IPR051156">
    <property type="entry name" value="Mito/Outer_Membr_Metalloprot"/>
</dbReference>
<dbReference type="GO" id="GO:0051603">
    <property type="term" value="P:proteolysis involved in protein catabolic process"/>
    <property type="evidence" value="ECO:0007669"/>
    <property type="project" value="TreeGrafter"/>
</dbReference>
<dbReference type="InterPro" id="IPR001915">
    <property type="entry name" value="Peptidase_M48"/>
</dbReference>
<keyword evidence="8" id="KW-0812">Transmembrane</keyword>
<dbReference type="Gene3D" id="3.30.2010.10">
    <property type="entry name" value="Metalloproteases ('zincins'), catalytic domain"/>
    <property type="match status" value="1"/>
</dbReference>
<dbReference type="PANTHER" id="PTHR22726:SF1">
    <property type="entry name" value="METALLOENDOPEPTIDASE OMA1, MITOCHONDRIAL"/>
    <property type="match status" value="1"/>
</dbReference>
<proteinExistence type="inferred from homology"/>
<dbReference type="Pfam" id="PF01435">
    <property type="entry name" value="Peptidase_M48"/>
    <property type="match status" value="1"/>
</dbReference>
<evidence type="ECO:0000256" key="7">
    <source>
        <dbReference type="SAM" id="MobiDB-lite"/>
    </source>
</evidence>
<dbReference type="AlphaFoldDB" id="A0A833R9H2"/>
<evidence type="ECO:0000256" key="4">
    <source>
        <dbReference type="ARBA" id="ARBA00022833"/>
    </source>
</evidence>
<organism evidence="10 11">
    <name type="scientific">Carex littledalei</name>
    <dbReference type="NCBI Taxonomy" id="544730"/>
    <lineage>
        <taxon>Eukaryota</taxon>
        <taxon>Viridiplantae</taxon>
        <taxon>Streptophyta</taxon>
        <taxon>Embryophyta</taxon>
        <taxon>Tracheophyta</taxon>
        <taxon>Spermatophyta</taxon>
        <taxon>Magnoliopsida</taxon>
        <taxon>Liliopsida</taxon>
        <taxon>Poales</taxon>
        <taxon>Cyperaceae</taxon>
        <taxon>Cyperoideae</taxon>
        <taxon>Cariceae</taxon>
        <taxon>Carex</taxon>
        <taxon>Carex subgen. Euthyceras</taxon>
    </lineage>
</organism>
<comment type="caution">
    <text evidence="10">The sequence shown here is derived from an EMBL/GenBank/DDBJ whole genome shotgun (WGS) entry which is preliminary data.</text>
</comment>
<dbReference type="CDD" id="cd07331">
    <property type="entry name" value="M48C_Oma1_like"/>
    <property type="match status" value="1"/>
</dbReference>
<keyword evidence="8" id="KW-0472">Membrane</keyword>
<name>A0A833R9H2_9POAL</name>
<keyword evidence="4 6" id="KW-0862">Zinc</keyword>
<evidence type="ECO:0000256" key="3">
    <source>
        <dbReference type="ARBA" id="ARBA00022801"/>
    </source>
</evidence>
<keyword evidence="1 6" id="KW-0645">Protease</keyword>
<dbReference type="GO" id="GO:0004222">
    <property type="term" value="F:metalloendopeptidase activity"/>
    <property type="evidence" value="ECO:0007669"/>
    <property type="project" value="InterPro"/>
</dbReference>
<reference evidence="10" key="1">
    <citation type="submission" date="2020-01" db="EMBL/GenBank/DDBJ databases">
        <title>Genome sequence of Kobresia littledalei, the first chromosome-level genome in the family Cyperaceae.</title>
        <authorList>
            <person name="Qu G."/>
        </authorList>
    </citation>
    <scope>NUCLEOTIDE SEQUENCE</scope>
    <source>
        <strain evidence="10">C.B.Clarke</strain>
        <tissue evidence="10">Leaf</tissue>
    </source>
</reference>